<organism evidence="3 4">
    <name type="scientific">Marssonina brunnea f. sp. multigermtubi (strain MB_m1)</name>
    <name type="common">Marssonina leaf spot fungus</name>
    <dbReference type="NCBI Taxonomy" id="1072389"/>
    <lineage>
        <taxon>Eukaryota</taxon>
        <taxon>Fungi</taxon>
        <taxon>Dikarya</taxon>
        <taxon>Ascomycota</taxon>
        <taxon>Pezizomycotina</taxon>
        <taxon>Leotiomycetes</taxon>
        <taxon>Helotiales</taxon>
        <taxon>Drepanopezizaceae</taxon>
        <taxon>Drepanopeziza</taxon>
    </lineage>
</organism>
<dbReference type="OrthoDB" id="438440at2759"/>
<reference evidence="3 4" key="1">
    <citation type="journal article" date="2012" name="BMC Genomics">
        <title>Sequencing the genome of Marssonina brunnea reveals fungus-poplar co-evolution.</title>
        <authorList>
            <person name="Zhu S."/>
            <person name="Cao Y.-Z."/>
            <person name="Jiang C."/>
            <person name="Tan B.-Y."/>
            <person name="Wang Z."/>
            <person name="Feng S."/>
            <person name="Zhang L."/>
            <person name="Su X.-H."/>
            <person name="Brejova B."/>
            <person name="Vinar T."/>
            <person name="Xu M."/>
            <person name="Wang M.-X."/>
            <person name="Zhang S.-G."/>
            <person name="Huang M.-R."/>
            <person name="Wu R."/>
            <person name="Zhou Y."/>
        </authorList>
    </citation>
    <scope>NUCLEOTIDE SEQUENCE [LARGE SCALE GENOMIC DNA]</scope>
    <source>
        <strain evidence="3 4">MB_m1</strain>
    </source>
</reference>
<dbReference type="EMBL" id="JH921428">
    <property type="protein sequence ID" value="EKD21233.1"/>
    <property type="molecule type" value="Genomic_DNA"/>
</dbReference>
<dbReference type="PANTHER" id="PTHR46023:SF6">
    <property type="entry name" value="LIPASE CLASS 3 FAMILY PROTEIN"/>
    <property type="match status" value="1"/>
</dbReference>
<feature type="domain" description="Fungal lipase-type" evidence="2">
    <location>
        <begin position="350"/>
        <end position="498"/>
    </location>
</feature>
<name>K1XKX2_MARBU</name>
<dbReference type="OMA" id="YHYANSR"/>
<protein>
    <submittedName>
        <fullName evidence="3">Lipase, class 3</fullName>
    </submittedName>
</protein>
<dbReference type="eggNOG" id="ENOG502SG6V">
    <property type="taxonomic scope" value="Eukaryota"/>
</dbReference>
<dbReference type="AlphaFoldDB" id="K1XKX2"/>
<dbReference type="GO" id="GO:0006629">
    <property type="term" value="P:lipid metabolic process"/>
    <property type="evidence" value="ECO:0007669"/>
    <property type="project" value="InterPro"/>
</dbReference>
<dbReference type="Proteomes" id="UP000006753">
    <property type="component" value="Unassembled WGS sequence"/>
</dbReference>
<dbReference type="KEGG" id="mbe:MBM_00346"/>
<evidence type="ECO:0000313" key="4">
    <source>
        <dbReference type="Proteomes" id="UP000006753"/>
    </source>
</evidence>
<dbReference type="InParanoid" id="K1XKX2"/>
<dbReference type="Pfam" id="PF01764">
    <property type="entry name" value="Lipase_3"/>
    <property type="match status" value="1"/>
</dbReference>
<sequence length="646" mass="71458">MTLVRCRIVPRNPHIGHSIPHPPTPHGFCVALGVGDEKEDYLTTAGRAEIRDSRDLQGLTELQRPPALSGEAMAIFGRKKTTATTTSTRPEPEPIHSAQFNHPGAYANSLPPSWTYLEQRPPQASLGRDNGSPAQAQGWQAAPVHTHYQPVLVENTSKLNLATRSNLLARNVPDCPILQHGITSLHMHGTQYLNQGAALCDLIASEFDNIISLIDEERFRGDERELAVFSPPQPMWQHQQYETEYADHELEKGKSKGIVNNCVSSPLASANHFSKVYLYANSRLPQNLPPLKLYIPTFSLLCLAAQYSEQVYKKPTGQEKEVHLDADWRLGTKAVVIKSIPMDDMRTIIFAIRGTQSFMDWAVNMNSAPASPEEFLDDPGNLCHAGFLTVAKKMIKPVAARLRHLLEEDPGRSRCSLMITGHSAGGAVAALLYSHMLATAPEAESELNILTGCFKQIHCVTFGAPPVSLLPLSTPSDPALRESLFLSFVNEGDPVARADKAYVCSLLNLYSSPAPGQSCAITPQKLQPLVQNLKQSSSAFTLNKWRPTHTKLNTLPNLEIVPYWPIPEALMSNAGRIVLLRSVEKYEERTSKKRPVLERTYEGVAAQIVTDELLRGVLWGDPMCHMMRLYTRRIEILATNAVTGRS</sequence>
<evidence type="ECO:0000313" key="3">
    <source>
        <dbReference type="EMBL" id="EKD21233.1"/>
    </source>
</evidence>
<keyword evidence="4" id="KW-1185">Reference proteome</keyword>
<dbReference type="InterPro" id="IPR029058">
    <property type="entry name" value="AB_hydrolase_fold"/>
</dbReference>
<dbReference type="CDD" id="cd00519">
    <property type="entry name" value="Lipase_3"/>
    <property type="match status" value="1"/>
</dbReference>
<accession>K1XKX2</accession>
<dbReference type="PANTHER" id="PTHR46023">
    <property type="entry name" value="LIPASE CLASS 3 PROTEIN-LIKE"/>
    <property type="match status" value="1"/>
</dbReference>
<dbReference type="HOGENOM" id="CLU_025630_2_0_1"/>
<feature type="region of interest" description="Disordered" evidence="1">
    <location>
        <begin position="82"/>
        <end position="102"/>
    </location>
</feature>
<proteinExistence type="predicted"/>
<dbReference type="Gene3D" id="3.40.50.1820">
    <property type="entry name" value="alpha/beta hydrolase"/>
    <property type="match status" value="1"/>
</dbReference>
<evidence type="ECO:0000259" key="2">
    <source>
        <dbReference type="Pfam" id="PF01764"/>
    </source>
</evidence>
<dbReference type="GeneID" id="18756281"/>
<gene>
    <name evidence="3" type="ORF">MBM_00346</name>
</gene>
<evidence type="ECO:0000256" key="1">
    <source>
        <dbReference type="SAM" id="MobiDB-lite"/>
    </source>
</evidence>
<dbReference type="SUPFAM" id="SSF53474">
    <property type="entry name" value="alpha/beta-Hydrolases"/>
    <property type="match status" value="1"/>
</dbReference>
<dbReference type="InterPro" id="IPR002921">
    <property type="entry name" value="Fungal_lipase-type"/>
</dbReference>